<keyword evidence="2" id="KW-1133">Transmembrane helix</keyword>
<evidence type="ECO:0000256" key="1">
    <source>
        <dbReference type="SAM" id="MobiDB-lite"/>
    </source>
</evidence>
<keyword evidence="2" id="KW-0812">Transmembrane</keyword>
<dbReference type="InterPro" id="IPR007730">
    <property type="entry name" value="SPOR-like_dom"/>
</dbReference>
<dbReference type="Pfam" id="PF05036">
    <property type="entry name" value="SPOR"/>
    <property type="match status" value="1"/>
</dbReference>
<feature type="region of interest" description="Disordered" evidence="1">
    <location>
        <begin position="1"/>
        <end position="30"/>
    </location>
</feature>
<keyword evidence="5" id="KW-1185">Reference proteome</keyword>
<dbReference type="SUPFAM" id="SSF110997">
    <property type="entry name" value="Sporulation related repeat"/>
    <property type="match status" value="1"/>
</dbReference>
<sequence>MPVAPDTSTPAPQADSATRQEPVLHAAPGRSPLPASIAGAFAAAQYSMQHSLQGNAAPEEDSGLLPQLYASRIGPRSQAFYLAQFKRFDALDRSLPSWNMAAAFFTLAWCSLRGLWREAAQYLAAVTVVALIWWFGLRPALPHAIALGLGAALWLVAVAVPGLLGNGWYWRKVRQQTLQAIADAPNMAQVHQTLQAQAAPTHQKAIALMVLALPLAAAAGAGLALLPTRQAAPVAPVPVTAAPATPAQVAAPVNAPATAPIPAPEQVPAESATAPIEATSPTPVAPIEPSPAVAKPATAEAPSHPASDLVPGKFYLNVGVFSDPANAAKAAAMLEKSKLPVLRQSLPSNKGEVIRLRSGPFDSRKRAEKAARKLQASDLQPGLFQAEGGNPAS</sequence>
<name>A0A373FLJ1_COMTE</name>
<dbReference type="GO" id="GO:0042834">
    <property type="term" value="F:peptidoglycan binding"/>
    <property type="evidence" value="ECO:0007669"/>
    <property type="project" value="InterPro"/>
</dbReference>
<dbReference type="EMBL" id="QURR01000015">
    <property type="protein sequence ID" value="RGE44229.1"/>
    <property type="molecule type" value="Genomic_DNA"/>
</dbReference>
<dbReference type="PROSITE" id="PS51724">
    <property type="entry name" value="SPOR"/>
    <property type="match status" value="1"/>
</dbReference>
<dbReference type="OrthoDB" id="8912395at2"/>
<feature type="transmembrane region" description="Helical" evidence="2">
    <location>
        <begin position="95"/>
        <end position="112"/>
    </location>
</feature>
<dbReference type="Proteomes" id="UP000261948">
    <property type="component" value="Unassembled WGS sequence"/>
</dbReference>
<feature type="transmembrane region" description="Helical" evidence="2">
    <location>
        <begin position="205"/>
        <end position="226"/>
    </location>
</feature>
<feature type="transmembrane region" description="Helical" evidence="2">
    <location>
        <begin position="143"/>
        <end position="164"/>
    </location>
</feature>
<feature type="domain" description="SPOR" evidence="3">
    <location>
        <begin position="308"/>
        <end position="387"/>
    </location>
</feature>
<keyword evidence="2" id="KW-0472">Membrane</keyword>
<evidence type="ECO:0000259" key="3">
    <source>
        <dbReference type="PROSITE" id="PS51724"/>
    </source>
</evidence>
<feature type="region of interest" description="Disordered" evidence="1">
    <location>
        <begin position="353"/>
        <end position="393"/>
    </location>
</feature>
<evidence type="ECO:0000313" key="5">
    <source>
        <dbReference type="Proteomes" id="UP000261948"/>
    </source>
</evidence>
<dbReference type="AlphaFoldDB" id="A0A373FLJ1"/>
<accession>A0A373FLJ1</accession>
<proteinExistence type="predicted"/>
<reference evidence="4 5" key="1">
    <citation type="submission" date="2018-08" db="EMBL/GenBank/DDBJ databases">
        <title>Comamonas testosteroni strain SWCO2.</title>
        <authorList>
            <person name="Jiang N."/>
            <person name="Zhang X.Z."/>
        </authorList>
    </citation>
    <scope>NUCLEOTIDE SEQUENCE [LARGE SCALE GENOMIC DNA]</scope>
    <source>
        <strain evidence="4 5">SWCO2</strain>
    </source>
</reference>
<feature type="compositionally biased region" description="Basic and acidic residues" evidence="1">
    <location>
        <begin position="362"/>
        <end position="371"/>
    </location>
</feature>
<evidence type="ECO:0000313" key="4">
    <source>
        <dbReference type="EMBL" id="RGE44229.1"/>
    </source>
</evidence>
<dbReference type="Gene3D" id="3.30.70.1070">
    <property type="entry name" value="Sporulation related repeat"/>
    <property type="match status" value="1"/>
</dbReference>
<comment type="caution">
    <text evidence="4">The sequence shown here is derived from an EMBL/GenBank/DDBJ whole genome shotgun (WGS) entry which is preliminary data.</text>
</comment>
<gene>
    <name evidence="4" type="ORF">DZC30_13380</name>
</gene>
<feature type="compositionally biased region" description="Polar residues" evidence="1">
    <location>
        <begin position="1"/>
        <end position="19"/>
    </location>
</feature>
<dbReference type="InterPro" id="IPR036680">
    <property type="entry name" value="SPOR-like_sf"/>
</dbReference>
<protein>
    <submittedName>
        <fullName evidence="4">DUF2628 domain-containing protein</fullName>
    </submittedName>
</protein>
<evidence type="ECO:0000256" key="2">
    <source>
        <dbReference type="SAM" id="Phobius"/>
    </source>
</evidence>
<organism evidence="4 5">
    <name type="scientific">Comamonas testosteroni</name>
    <name type="common">Pseudomonas testosteroni</name>
    <dbReference type="NCBI Taxonomy" id="285"/>
    <lineage>
        <taxon>Bacteria</taxon>
        <taxon>Pseudomonadati</taxon>
        <taxon>Pseudomonadota</taxon>
        <taxon>Betaproteobacteria</taxon>
        <taxon>Burkholderiales</taxon>
        <taxon>Comamonadaceae</taxon>
        <taxon>Comamonas</taxon>
    </lineage>
</organism>
<feature type="transmembrane region" description="Helical" evidence="2">
    <location>
        <begin position="119"/>
        <end position="137"/>
    </location>
</feature>